<evidence type="ECO:0000256" key="3">
    <source>
        <dbReference type="ARBA" id="ARBA00022801"/>
    </source>
</evidence>
<dbReference type="Proteomes" id="UP001569428">
    <property type="component" value="Unassembled WGS sequence"/>
</dbReference>
<keyword evidence="3" id="KW-0378">Hydrolase</keyword>
<name>A0ABV4P3B8_9GAMM</name>
<evidence type="ECO:0000256" key="5">
    <source>
        <dbReference type="ARBA" id="ARBA00023287"/>
    </source>
</evidence>
<evidence type="ECO:0000259" key="7">
    <source>
        <dbReference type="SMART" id="SM00644"/>
    </source>
</evidence>
<accession>A0ABV4P3B8</accession>
<dbReference type="EC" id="3.5.1.28" evidence="2"/>
<feature type="domain" description="N-acetylmuramoyl-L-alanine amidase" evidence="7">
    <location>
        <begin position="19"/>
        <end position="164"/>
    </location>
</feature>
<keyword evidence="4" id="KW-0749">Sporulation</keyword>
<dbReference type="InterPro" id="IPR051206">
    <property type="entry name" value="NAMLAA_amidase_2"/>
</dbReference>
<comment type="caution">
    <text evidence="8">The sequence shown here is derived from an EMBL/GenBank/DDBJ whole genome shotgun (WGS) entry which is preliminary data.</text>
</comment>
<dbReference type="InterPro" id="IPR036505">
    <property type="entry name" value="Amidase/PGRP_sf"/>
</dbReference>
<dbReference type="PANTHER" id="PTHR30417:SF11">
    <property type="entry name" value="N-ACETYLMURAMOYL-L-ALANINE AMIDASE XLYA"/>
    <property type="match status" value="1"/>
</dbReference>
<comment type="catalytic activity">
    <reaction evidence="1">
        <text>Hydrolyzes the link between N-acetylmuramoyl residues and L-amino acid residues in certain cell-wall glycopeptides.</text>
        <dbReference type="EC" id="3.5.1.28"/>
    </reaction>
</comment>
<protein>
    <recommendedName>
        <fullName evidence="2">N-acetylmuramoyl-L-alanine amidase</fullName>
        <ecNumber evidence="2">3.5.1.28</ecNumber>
    </recommendedName>
</protein>
<dbReference type="SUPFAM" id="SSF55846">
    <property type="entry name" value="N-acetylmuramoyl-L-alanine amidase-like"/>
    <property type="match status" value="1"/>
</dbReference>
<evidence type="ECO:0000256" key="1">
    <source>
        <dbReference type="ARBA" id="ARBA00001561"/>
    </source>
</evidence>
<evidence type="ECO:0000313" key="8">
    <source>
        <dbReference type="EMBL" id="MFA0812215.1"/>
    </source>
</evidence>
<dbReference type="RefSeq" id="WP_371839851.1">
    <property type="nucleotide sequence ID" value="NZ_JBGMEK010000035.1"/>
</dbReference>
<evidence type="ECO:0000313" key="9">
    <source>
        <dbReference type="Proteomes" id="UP001569428"/>
    </source>
</evidence>
<dbReference type="EMBL" id="JBGMEK010000035">
    <property type="protein sequence ID" value="MFA0812215.1"/>
    <property type="molecule type" value="Genomic_DNA"/>
</dbReference>
<dbReference type="SMART" id="SM00644">
    <property type="entry name" value="Ami_2"/>
    <property type="match status" value="1"/>
</dbReference>
<organism evidence="8 9">
    <name type="scientific">Microbulbifer epialgicus</name>
    <dbReference type="NCBI Taxonomy" id="393907"/>
    <lineage>
        <taxon>Bacteria</taxon>
        <taxon>Pseudomonadati</taxon>
        <taxon>Pseudomonadota</taxon>
        <taxon>Gammaproteobacteria</taxon>
        <taxon>Cellvibrionales</taxon>
        <taxon>Microbulbiferaceae</taxon>
        <taxon>Microbulbifer</taxon>
    </lineage>
</organism>
<sequence length="203" mass="22956">MRRGELGESLGLEVELIDEGRPNRSGVPIRPEYLTIHNTSNTGSRADAKAHSKWVRKTGYYILRSGKKNWVSWHYTVDDMRVIQQLPASEKGWHAGKGNGVSLGIEICMHKEISQKAAYDRAARLCACLLYDFSLSVDAVVTHKHWTGKNCPVLLLKGNRWDKFRTSIEHYLNNITTESESTTETEEELAPIECTVKCDESYG</sequence>
<keyword evidence="6" id="KW-0961">Cell wall biogenesis/degradation</keyword>
<dbReference type="InterPro" id="IPR002502">
    <property type="entry name" value="Amidase_domain"/>
</dbReference>
<evidence type="ECO:0000256" key="4">
    <source>
        <dbReference type="ARBA" id="ARBA00022969"/>
    </source>
</evidence>
<proteinExistence type="predicted"/>
<dbReference type="CDD" id="cd06583">
    <property type="entry name" value="PGRP"/>
    <property type="match status" value="1"/>
</dbReference>
<keyword evidence="5" id="KW-0178">Competence</keyword>
<dbReference type="PANTHER" id="PTHR30417">
    <property type="entry name" value="N-ACETYLMURAMOYL-L-ALANINE AMIDASE AMID"/>
    <property type="match status" value="1"/>
</dbReference>
<keyword evidence="9" id="KW-1185">Reference proteome</keyword>
<dbReference type="Pfam" id="PF01510">
    <property type="entry name" value="Amidase_2"/>
    <property type="match status" value="1"/>
</dbReference>
<dbReference type="Gene3D" id="3.40.80.10">
    <property type="entry name" value="Peptidoglycan recognition protein-like"/>
    <property type="match status" value="1"/>
</dbReference>
<evidence type="ECO:0000256" key="2">
    <source>
        <dbReference type="ARBA" id="ARBA00011901"/>
    </source>
</evidence>
<gene>
    <name evidence="8" type="ORF">ACCI49_14975</name>
</gene>
<evidence type="ECO:0000256" key="6">
    <source>
        <dbReference type="ARBA" id="ARBA00023316"/>
    </source>
</evidence>
<reference evidence="8 9" key="1">
    <citation type="submission" date="2024-08" db="EMBL/GenBank/DDBJ databases">
        <authorList>
            <person name="Ishaq N."/>
        </authorList>
    </citation>
    <scope>NUCLEOTIDE SEQUENCE [LARGE SCALE GENOMIC DNA]</scope>
    <source>
        <strain evidence="8 9">DSM 18651</strain>
    </source>
</reference>